<dbReference type="GO" id="GO:0006777">
    <property type="term" value="P:Mo-molybdopterin cofactor biosynthetic process"/>
    <property type="evidence" value="ECO:0007669"/>
    <property type="project" value="InterPro"/>
</dbReference>
<dbReference type="CDD" id="cd00754">
    <property type="entry name" value="Ubl_MoaD"/>
    <property type="match status" value="1"/>
</dbReference>
<gene>
    <name evidence="4" type="ORF">CR164_03775</name>
</gene>
<dbReference type="InterPro" id="IPR016155">
    <property type="entry name" value="Mopterin_synth/thiamin_S_b"/>
</dbReference>
<dbReference type="SUPFAM" id="SSF54285">
    <property type="entry name" value="MoaD/ThiS"/>
    <property type="match status" value="1"/>
</dbReference>
<dbReference type="Gene3D" id="3.10.20.30">
    <property type="match status" value="1"/>
</dbReference>
<dbReference type="Proteomes" id="UP000246278">
    <property type="component" value="Unassembled WGS sequence"/>
</dbReference>
<name>A0A317T8F9_9CHLB</name>
<proteinExistence type="inferred from homology"/>
<evidence type="ECO:0000256" key="1">
    <source>
        <dbReference type="ARBA" id="ARBA00022741"/>
    </source>
</evidence>
<keyword evidence="1" id="KW-0547">Nucleotide-binding</keyword>
<dbReference type="UniPathway" id="UPA00344"/>
<evidence type="ECO:0000256" key="2">
    <source>
        <dbReference type="ARBA" id="ARBA00024200"/>
    </source>
</evidence>
<dbReference type="GO" id="GO:1990133">
    <property type="term" value="C:molybdopterin adenylyltransferase complex"/>
    <property type="evidence" value="ECO:0007669"/>
    <property type="project" value="TreeGrafter"/>
</dbReference>
<dbReference type="InterPro" id="IPR003749">
    <property type="entry name" value="ThiS/MoaD-like"/>
</dbReference>
<comment type="similarity">
    <text evidence="2">Belongs to the MoaD family.</text>
</comment>
<sequence length="79" mass="8578">MDITVKCFAAARDVLARGEFHMEVPEGTTIEVAEQEIRKLSAQLAEMPFMLALNMEYPAEGTLVKEGDELAIIPPVSGG</sequence>
<dbReference type="InterPro" id="IPR044672">
    <property type="entry name" value="MOCS2A"/>
</dbReference>
<dbReference type="GO" id="GO:0000166">
    <property type="term" value="F:nucleotide binding"/>
    <property type="evidence" value="ECO:0007669"/>
    <property type="project" value="UniProtKB-KW"/>
</dbReference>
<dbReference type="AlphaFoldDB" id="A0A317T8F9"/>
<organism evidence="4 5">
    <name type="scientific">Prosthecochloris marina</name>
    <dbReference type="NCBI Taxonomy" id="2017681"/>
    <lineage>
        <taxon>Bacteria</taxon>
        <taxon>Pseudomonadati</taxon>
        <taxon>Chlorobiota</taxon>
        <taxon>Chlorobiia</taxon>
        <taxon>Chlorobiales</taxon>
        <taxon>Chlorobiaceae</taxon>
        <taxon>Prosthecochloris</taxon>
    </lineage>
</organism>
<dbReference type="PANTHER" id="PTHR33359:SF1">
    <property type="entry name" value="MOLYBDOPTERIN SYNTHASE SULFUR CARRIER SUBUNIT"/>
    <property type="match status" value="1"/>
</dbReference>
<dbReference type="EMBL" id="PDNZ01000002">
    <property type="protein sequence ID" value="PWW82865.1"/>
    <property type="molecule type" value="Genomic_DNA"/>
</dbReference>
<dbReference type="PANTHER" id="PTHR33359">
    <property type="entry name" value="MOLYBDOPTERIN SYNTHASE SULFUR CARRIER SUBUNIT"/>
    <property type="match status" value="1"/>
</dbReference>
<evidence type="ECO:0000313" key="4">
    <source>
        <dbReference type="EMBL" id="PWW82865.1"/>
    </source>
</evidence>
<dbReference type="InterPro" id="IPR012675">
    <property type="entry name" value="Beta-grasp_dom_sf"/>
</dbReference>
<evidence type="ECO:0000256" key="3">
    <source>
        <dbReference type="ARBA" id="ARBA00024247"/>
    </source>
</evidence>
<keyword evidence="5" id="KW-1185">Reference proteome</keyword>
<accession>A0A317T8F9</accession>
<comment type="caution">
    <text evidence="4">The sequence shown here is derived from an EMBL/GenBank/DDBJ whole genome shotgun (WGS) entry which is preliminary data.</text>
</comment>
<dbReference type="Pfam" id="PF02597">
    <property type="entry name" value="ThiS"/>
    <property type="match status" value="1"/>
</dbReference>
<reference evidence="5" key="1">
    <citation type="submission" date="2017-10" db="EMBL/GenBank/DDBJ databases">
        <authorList>
            <person name="Gaisin V.A."/>
            <person name="Rysina M.S."/>
            <person name="Grouzdev D.S."/>
        </authorList>
    </citation>
    <scope>NUCLEOTIDE SEQUENCE [LARGE SCALE GENOMIC DNA]</scope>
    <source>
        <strain evidence="5">V1</strain>
    </source>
</reference>
<dbReference type="OrthoDB" id="598356at2"/>
<dbReference type="RefSeq" id="WP_110022580.1">
    <property type="nucleotide sequence ID" value="NZ_PDNZ01000002.1"/>
</dbReference>
<protein>
    <recommendedName>
        <fullName evidence="3">Molybdopterin synthase sulfur carrier subunit</fullName>
    </recommendedName>
</protein>
<evidence type="ECO:0000313" key="5">
    <source>
        <dbReference type="Proteomes" id="UP000246278"/>
    </source>
</evidence>